<accession>A0A926NR22</accession>
<evidence type="ECO:0000256" key="1">
    <source>
        <dbReference type="ARBA" id="ARBA00022723"/>
    </source>
</evidence>
<dbReference type="InterPro" id="IPR017896">
    <property type="entry name" value="4Fe4S_Fe-S-bd"/>
</dbReference>
<dbReference type="AlphaFoldDB" id="A0A926NR22"/>
<feature type="domain" description="4Fe-4S ferredoxin-type" evidence="4">
    <location>
        <begin position="191"/>
        <end position="220"/>
    </location>
</feature>
<dbReference type="Gene3D" id="3.30.1050.10">
    <property type="entry name" value="SCP2 sterol-binding domain"/>
    <property type="match status" value="1"/>
</dbReference>
<evidence type="ECO:0000313" key="5">
    <source>
        <dbReference type="EMBL" id="MBD1382437.1"/>
    </source>
</evidence>
<evidence type="ECO:0000259" key="4">
    <source>
        <dbReference type="PROSITE" id="PS51379"/>
    </source>
</evidence>
<protein>
    <submittedName>
        <fullName evidence="5">SCP2 sterol-binding domain-containing protein</fullName>
    </submittedName>
</protein>
<dbReference type="PROSITE" id="PS00198">
    <property type="entry name" value="4FE4S_FER_1"/>
    <property type="match status" value="1"/>
</dbReference>
<dbReference type="GO" id="GO:0046872">
    <property type="term" value="F:metal ion binding"/>
    <property type="evidence" value="ECO:0007669"/>
    <property type="project" value="UniProtKB-KW"/>
</dbReference>
<dbReference type="SUPFAM" id="SSF46548">
    <property type="entry name" value="alpha-helical ferredoxin"/>
    <property type="match status" value="1"/>
</dbReference>
<dbReference type="PROSITE" id="PS51379">
    <property type="entry name" value="4FE4S_FER_2"/>
    <property type="match status" value="1"/>
</dbReference>
<name>A0A926NR22_9BACI</name>
<sequence length="451" mass="50540">MKGWIKVSKINKHPTVVRYYESSAQSTTLDNETVDYEWIRELCLEAGADDVGVVSIERSELDDQRDDMLSAFPHAKTVISFVARMNREPIRTPARSLANIEFHHTGDKIAEISHHIVSRLEARGIRALNSAVGFPMEMDKFPGKTWVISLKPVAVAAGLGHMGIHRNVIHPKFGNFILLGAIMIDARVNQEDRPIDYNPCLECKLCVAACPVGAIGADGQFNFSSCVTHNYREFMGGFSDLVETIVDSKNVKEYRNEVPITETTSWWQSLSFGANYKAAYCLSVCPAGEDVIGPFLKDRKGFTNDILKPLQAKEETVYVTPGSDAEAYVVKRFPHKTVKRVGNGLRPNTIRLLITLMPHAFQPKQASGLNCTYHFAFTGDETRQTTIDIRDNKLQIRDGFHGKPDIRITVDSKTWLKIVAKEKNVAAALLTRKLRIKGNPKLLMKFEKCFA</sequence>
<gene>
    <name evidence="5" type="ORF">IC621_19660</name>
</gene>
<organism evidence="5 6">
    <name type="scientific">Metabacillus arenae</name>
    <dbReference type="NCBI Taxonomy" id="2771434"/>
    <lineage>
        <taxon>Bacteria</taxon>
        <taxon>Bacillati</taxon>
        <taxon>Bacillota</taxon>
        <taxon>Bacilli</taxon>
        <taxon>Bacillales</taxon>
        <taxon>Bacillaceae</taxon>
        <taxon>Metabacillus</taxon>
    </lineage>
</organism>
<dbReference type="PANTHER" id="PTHR42827:SF1">
    <property type="entry name" value="IRON-SULFUR CLUSTER-BINDING PROTEIN"/>
    <property type="match status" value="1"/>
</dbReference>
<evidence type="ECO:0000313" key="6">
    <source>
        <dbReference type="Proteomes" id="UP000626844"/>
    </source>
</evidence>
<evidence type="ECO:0000256" key="3">
    <source>
        <dbReference type="ARBA" id="ARBA00023014"/>
    </source>
</evidence>
<dbReference type="InterPro" id="IPR017900">
    <property type="entry name" value="4Fe4S_Fe_S_CS"/>
</dbReference>
<dbReference type="GO" id="GO:0051536">
    <property type="term" value="F:iron-sulfur cluster binding"/>
    <property type="evidence" value="ECO:0007669"/>
    <property type="project" value="UniProtKB-KW"/>
</dbReference>
<dbReference type="PANTHER" id="PTHR42827">
    <property type="entry name" value="IRON-SULFUR CLUSTER-BINDING PROTEIN-RELATED"/>
    <property type="match status" value="1"/>
</dbReference>
<keyword evidence="2" id="KW-0408">Iron</keyword>
<dbReference type="Pfam" id="PF00037">
    <property type="entry name" value="Fer4"/>
    <property type="match status" value="1"/>
</dbReference>
<dbReference type="EMBL" id="JACXAI010000031">
    <property type="protein sequence ID" value="MBD1382437.1"/>
    <property type="molecule type" value="Genomic_DNA"/>
</dbReference>
<evidence type="ECO:0000256" key="2">
    <source>
        <dbReference type="ARBA" id="ARBA00023004"/>
    </source>
</evidence>
<reference evidence="5" key="1">
    <citation type="submission" date="2020-09" db="EMBL/GenBank/DDBJ databases">
        <title>A novel bacterium of genus Bacillus, isolated from South China Sea.</title>
        <authorList>
            <person name="Huang H."/>
            <person name="Mo K."/>
            <person name="Hu Y."/>
        </authorList>
    </citation>
    <scope>NUCLEOTIDE SEQUENCE</scope>
    <source>
        <strain evidence="5">IB182487</strain>
    </source>
</reference>
<dbReference type="InterPro" id="IPR036527">
    <property type="entry name" value="SCP2_sterol-bd_dom_sf"/>
</dbReference>
<proteinExistence type="predicted"/>
<dbReference type="Proteomes" id="UP000626844">
    <property type="component" value="Unassembled WGS sequence"/>
</dbReference>
<dbReference type="Gene3D" id="3.30.70.3270">
    <property type="match status" value="1"/>
</dbReference>
<keyword evidence="6" id="KW-1185">Reference proteome</keyword>
<keyword evidence="1" id="KW-0479">Metal-binding</keyword>
<dbReference type="SUPFAM" id="SSF55718">
    <property type="entry name" value="SCP-like"/>
    <property type="match status" value="1"/>
</dbReference>
<dbReference type="InterPro" id="IPR003033">
    <property type="entry name" value="SCP2_sterol-bd_dom"/>
</dbReference>
<comment type="caution">
    <text evidence="5">The sequence shown here is derived from an EMBL/GenBank/DDBJ whole genome shotgun (WGS) entry which is preliminary data.</text>
</comment>
<keyword evidence="3" id="KW-0411">Iron-sulfur</keyword>
<dbReference type="Pfam" id="PF02036">
    <property type="entry name" value="SCP2"/>
    <property type="match status" value="1"/>
</dbReference>